<proteinExistence type="predicted"/>
<reference evidence="1" key="1">
    <citation type="journal article" date="2020" name="Stud. Mycol.">
        <title>101 Dothideomycetes genomes: a test case for predicting lifestyles and emergence of pathogens.</title>
        <authorList>
            <person name="Haridas S."/>
            <person name="Albert R."/>
            <person name="Binder M."/>
            <person name="Bloem J."/>
            <person name="Labutti K."/>
            <person name="Salamov A."/>
            <person name="Andreopoulos B."/>
            <person name="Baker S."/>
            <person name="Barry K."/>
            <person name="Bills G."/>
            <person name="Bluhm B."/>
            <person name="Cannon C."/>
            <person name="Castanera R."/>
            <person name="Culley D."/>
            <person name="Daum C."/>
            <person name="Ezra D."/>
            <person name="Gonzalez J."/>
            <person name="Henrissat B."/>
            <person name="Kuo A."/>
            <person name="Liang C."/>
            <person name="Lipzen A."/>
            <person name="Lutzoni F."/>
            <person name="Magnuson J."/>
            <person name="Mondo S."/>
            <person name="Nolan M."/>
            <person name="Ohm R."/>
            <person name="Pangilinan J."/>
            <person name="Park H.-J."/>
            <person name="Ramirez L."/>
            <person name="Alfaro M."/>
            <person name="Sun H."/>
            <person name="Tritt A."/>
            <person name="Yoshinaga Y."/>
            <person name="Zwiers L.-H."/>
            <person name="Turgeon B."/>
            <person name="Goodwin S."/>
            <person name="Spatafora J."/>
            <person name="Crous P."/>
            <person name="Grigoriev I."/>
        </authorList>
    </citation>
    <scope>NUCLEOTIDE SEQUENCE</scope>
    <source>
        <strain evidence="1">CBS 525.71</strain>
    </source>
</reference>
<evidence type="ECO:0000313" key="1">
    <source>
        <dbReference type="EMBL" id="KAF2623783.1"/>
    </source>
</evidence>
<protein>
    <submittedName>
        <fullName evidence="1">Uncharacterized protein</fullName>
    </submittedName>
</protein>
<gene>
    <name evidence="1" type="ORF">BU25DRAFT_413960</name>
</gene>
<dbReference type="EMBL" id="MU006734">
    <property type="protein sequence ID" value="KAF2623783.1"/>
    <property type="molecule type" value="Genomic_DNA"/>
</dbReference>
<sequence>MILVVAHALACLSLVHTNTKVNTRHLYNNITTSSEIGAPAPSQVTRLRFWRKNKDAKDATQGPLLKPSTTAQPTRQSDTQGRASHERHEPVPDGPESTGVAEAHHNIDRRESVDLSDGAWTGEGAAIDRPVSSDKSGPPRIPPMSSLGYAYKRVGGDDEVSISSLEDNQVEPSPHVTDGRDSHNERVE</sequence>
<dbReference type="Proteomes" id="UP000799754">
    <property type="component" value="Unassembled WGS sequence"/>
</dbReference>
<organism evidence="1 2">
    <name type="scientific">Macroventuria anomochaeta</name>
    <dbReference type="NCBI Taxonomy" id="301207"/>
    <lineage>
        <taxon>Eukaryota</taxon>
        <taxon>Fungi</taxon>
        <taxon>Dikarya</taxon>
        <taxon>Ascomycota</taxon>
        <taxon>Pezizomycotina</taxon>
        <taxon>Dothideomycetes</taxon>
        <taxon>Pleosporomycetidae</taxon>
        <taxon>Pleosporales</taxon>
        <taxon>Pleosporineae</taxon>
        <taxon>Didymellaceae</taxon>
        <taxon>Macroventuria</taxon>
    </lineage>
</organism>
<name>A0ACB6RRM1_9PLEO</name>
<evidence type="ECO:0000313" key="2">
    <source>
        <dbReference type="Proteomes" id="UP000799754"/>
    </source>
</evidence>
<comment type="caution">
    <text evidence="1">The sequence shown here is derived from an EMBL/GenBank/DDBJ whole genome shotgun (WGS) entry which is preliminary data.</text>
</comment>
<keyword evidence="2" id="KW-1185">Reference proteome</keyword>
<accession>A0ACB6RRM1</accession>